<dbReference type="InterPro" id="IPR010064">
    <property type="entry name" value="HK97-gp10_tail"/>
</dbReference>
<accession>A0ABN3Q1M3</accession>
<gene>
    <name evidence="1" type="ORF">GCM10010411_49850</name>
</gene>
<dbReference type="Pfam" id="PF04883">
    <property type="entry name" value="HK97-gp10_like"/>
    <property type="match status" value="1"/>
</dbReference>
<evidence type="ECO:0008006" key="3">
    <source>
        <dbReference type="Google" id="ProtNLM"/>
    </source>
</evidence>
<sequence>MARITARVDTRSLRLLQRQLERMPERILDGARNAVDESGEAIREDVEQNVRVWRGLLKNRVRVRSIGSLGLTADVGWFDSDTYYAKFQEFGTSSISADPVLTVAAERERGEFPTRLRHHIRAAL</sequence>
<dbReference type="NCBIfam" id="TIGR01725">
    <property type="entry name" value="phge_HK97_gp10"/>
    <property type="match status" value="1"/>
</dbReference>
<keyword evidence="2" id="KW-1185">Reference proteome</keyword>
<dbReference type="EMBL" id="BAAATD010000006">
    <property type="protein sequence ID" value="GAA2609601.1"/>
    <property type="molecule type" value="Genomic_DNA"/>
</dbReference>
<proteinExistence type="predicted"/>
<comment type="caution">
    <text evidence="1">The sequence shown here is derived from an EMBL/GenBank/DDBJ whole genome shotgun (WGS) entry which is preliminary data.</text>
</comment>
<dbReference type="RefSeq" id="WP_344544561.1">
    <property type="nucleotide sequence ID" value="NZ_BAAATD010000006.1"/>
</dbReference>
<name>A0ABN3Q1M3_9ACTN</name>
<dbReference type="Proteomes" id="UP001501509">
    <property type="component" value="Unassembled WGS sequence"/>
</dbReference>
<evidence type="ECO:0000313" key="2">
    <source>
        <dbReference type="Proteomes" id="UP001501509"/>
    </source>
</evidence>
<organism evidence="1 2">
    <name type="scientific">Actinomadura fulvescens</name>
    <dbReference type="NCBI Taxonomy" id="46160"/>
    <lineage>
        <taxon>Bacteria</taxon>
        <taxon>Bacillati</taxon>
        <taxon>Actinomycetota</taxon>
        <taxon>Actinomycetes</taxon>
        <taxon>Streptosporangiales</taxon>
        <taxon>Thermomonosporaceae</taxon>
        <taxon>Actinomadura</taxon>
    </lineage>
</organism>
<protein>
    <recommendedName>
        <fullName evidence="3">HK97 gp10 family phage protein</fullName>
    </recommendedName>
</protein>
<evidence type="ECO:0000313" key="1">
    <source>
        <dbReference type="EMBL" id="GAA2609601.1"/>
    </source>
</evidence>
<reference evidence="1 2" key="1">
    <citation type="journal article" date="2019" name="Int. J. Syst. Evol. Microbiol.">
        <title>The Global Catalogue of Microorganisms (GCM) 10K type strain sequencing project: providing services to taxonomists for standard genome sequencing and annotation.</title>
        <authorList>
            <consortium name="The Broad Institute Genomics Platform"/>
            <consortium name="The Broad Institute Genome Sequencing Center for Infectious Disease"/>
            <person name="Wu L."/>
            <person name="Ma J."/>
        </authorList>
    </citation>
    <scope>NUCLEOTIDE SEQUENCE [LARGE SCALE GENOMIC DNA]</scope>
    <source>
        <strain evidence="1 2">JCM 6833</strain>
    </source>
</reference>